<dbReference type="GO" id="GO:0005764">
    <property type="term" value="C:lysosome"/>
    <property type="evidence" value="ECO:0007669"/>
    <property type="project" value="TreeGrafter"/>
</dbReference>
<dbReference type="InterPro" id="IPR000933">
    <property type="entry name" value="Glyco_hydro_29"/>
</dbReference>
<evidence type="ECO:0000256" key="1">
    <source>
        <dbReference type="ARBA" id="ARBA00007951"/>
    </source>
</evidence>
<dbReference type="InterPro" id="IPR017853">
    <property type="entry name" value="GH"/>
</dbReference>
<dbReference type="SUPFAM" id="SSF51445">
    <property type="entry name" value="(Trans)glycosidases"/>
    <property type="match status" value="1"/>
</dbReference>
<feature type="domain" description="Glycoside hydrolase family 29 N-terminal" evidence="6">
    <location>
        <begin position="6"/>
        <end position="391"/>
    </location>
</feature>
<evidence type="ECO:0000313" key="9">
    <source>
        <dbReference type="Proteomes" id="UP000683246"/>
    </source>
</evidence>
<dbReference type="PANTHER" id="PTHR10030">
    <property type="entry name" value="ALPHA-L-FUCOSIDASE"/>
    <property type="match status" value="1"/>
</dbReference>
<dbReference type="InterPro" id="IPR057739">
    <property type="entry name" value="Glyco_hydro_29_N"/>
</dbReference>
<evidence type="ECO:0000259" key="6">
    <source>
        <dbReference type="Pfam" id="PF01120"/>
    </source>
</evidence>
<reference evidence="8" key="1">
    <citation type="submission" date="2020-07" db="EMBL/GenBank/DDBJ databases">
        <title>Vallitalea pronyensis genome.</title>
        <authorList>
            <person name="Postec A."/>
        </authorList>
    </citation>
    <scope>NUCLEOTIDE SEQUENCE</scope>
    <source>
        <strain evidence="8">FatNI3</strain>
    </source>
</reference>
<name>A0A8J8SIH9_9FIRM</name>
<organism evidence="8 9">
    <name type="scientific">Vallitalea pronyensis</name>
    <dbReference type="NCBI Taxonomy" id="1348613"/>
    <lineage>
        <taxon>Bacteria</taxon>
        <taxon>Bacillati</taxon>
        <taxon>Bacillota</taxon>
        <taxon>Clostridia</taxon>
        <taxon>Lachnospirales</taxon>
        <taxon>Vallitaleaceae</taxon>
        <taxon>Vallitalea</taxon>
    </lineage>
</organism>
<evidence type="ECO:0000256" key="5">
    <source>
        <dbReference type="ARBA" id="ARBA00023295"/>
    </source>
</evidence>
<dbReference type="Pfam" id="PF01120">
    <property type="entry name" value="Alpha_L_fucos"/>
    <property type="match status" value="1"/>
</dbReference>
<proteinExistence type="inferred from homology"/>
<dbReference type="EMBL" id="CP058649">
    <property type="protein sequence ID" value="QUI24462.1"/>
    <property type="molecule type" value="Genomic_DNA"/>
</dbReference>
<evidence type="ECO:0000313" key="8">
    <source>
        <dbReference type="EMBL" id="QUI24462.1"/>
    </source>
</evidence>
<dbReference type="GO" id="GO:0006004">
    <property type="term" value="P:fucose metabolic process"/>
    <property type="evidence" value="ECO:0007669"/>
    <property type="project" value="TreeGrafter"/>
</dbReference>
<dbReference type="AlphaFoldDB" id="A0A8J8SIH9"/>
<keyword evidence="5" id="KW-0326">Glycosidase</keyword>
<gene>
    <name evidence="8" type="ORF">HZI73_20115</name>
</gene>
<dbReference type="Pfam" id="PF16757">
    <property type="entry name" value="Fucosidase_C"/>
    <property type="match status" value="1"/>
</dbReference>
<dbReference type="InterPro" id="IPR013780">
    <property type="entry name" value="Glyco_hydro_b"/>
</dbReference>
<evidence type="ECO:0000256" key="3">
    <source>
        <dbReference type="ARBA" id="ARBA00022729"/>
    </source>
</evidence>
<dbReference type="InterPro" id="IPR031919">
    <property type="entry name" value="Fucosidase_C"/>
</dbReference>
<sequence length="498" mass="58299">MRSIMKKYKANFESLRNYEVPEWFKDAKFGIWSIWSPQTLAMCEDWYARNMYIQDTPQYLYHLRTYGHPSEFGFKDMCDLWKAENFNPDQLMEKYYKAGARYFCSMAMHHDHFFNYDSDINPMNSTKVGPMKDICGMWKKAAEKFNMPFGITEHYGATFSWWTTNKGCDSHGPYKGIPYDGNNPEYRDYYFDNYEHVKRDEKGCLLDVDKIQWYTDNKKFHKEWVAVMKEIIDKYEPELLYTDGGLPFGDAIIDAEGVMLNEDDALFKPGLEAVAYYYNKSIEKYGKNNYVYTQKDRREKVYSIGVLDLEKSQLKDALPHVWQTDTCIGAWYYGKTTVYKRPGHIIEMLVDIVAKNGTILMNIVQRPDGSIDREAEFILDELAKWFKICGEGIHGTRPWVIPSEGSSHASAELFNENRVEWKSEDFRFTKKGNHVYAFMLSAPENRVAILKSFMKEDINKVTLLGYGDVEFSHTFGLLTVQLPKELPTEYTNCLMIEV</sequence>
<dbReference type="SMART" id="SM00812">
    <property type="entry name" value="Alpha_L_fucos"/>
    <property type="match status" value="1"/>
</dbReference>
<evidence type="ECO:0000256" key="2">
    <source>
        <dbReference type="ARBA" id="ARBA00012662"/>
    </source>
</evidence>
<keyword evidence="4" id="KW-0378">Hydrolase</keyword>
<feature type="domain" description="Alpha-L-fucosidase C-terminal" evidence="7">
    <location>
        <begin position="424"/>
        <end position="493"/>
    </location>
</feature>
<protein>
    <recommendedName>
        <fullName evidence="2">alpha-L-fucosidase</fullName>
        <ecNumber evidence="2">3.2.1.51</ecNumber>
    </recommendedName>
</protein>
<keyword evidence="3" id="KW-0732">Signal</keyword>
<accession>A0A8J8SIH9</accession>
<dbReference type="KEGG" id="vpy:HZI73_20115"/>
<dbReference type="PANTHER" id="PTHR10030:SF37">
    <property type="entry name" value="ALPHA-L-FUCOSIDASE-RELATED"/>
    <property type="match status" value="1"/>
</dbReference>
<dbReference type="EC" id="3.2.1.51" evidence="2"/>
<dbReference type="Proteomes" id="UP000683246">
    <property type="component" value="Chromosome"/>
</dbReference>
<dbReference type="GO" id="GO:0016139">
    <property type="term" value="P:glycoside catabolic process"/>
    <property type="evidence" value="ECO:0007669"/>
    <property type="project" value="TreeGrafter"/>
</dbReference>
<dbReference type="GO" id="GO:0004560">
    <property type="term" value="F:alpha-L-fucosidase activity"/>
    <property type="evidence" value="ECO:0007669"/>
    <property type="project" value="InterPro"/>
</dbReference>
<comment type="similarity">
    <text evidence="1">Belongs to the glycosyl hydrolase 29 family.</text>
</comment>
<dbReference type="Gene3D" id="2.60.40.1180">
    <property type="entry name" value="Golgi alpha-mannosidase II"/>
    <property type="match status" value="1"/>
</dbReference>
<evidence type="ECO:0000259" key="7">
    <source>
        <dbReference type="Pfam" id="PF16757"/>
    </source>
</evidence>
<evidence type="ECO:0000256" key="4">
    <source>
        <dbReference type="ARBA" id="ARBA00022801"/>
    </source>
</evidence>
<dbReference type="Gene3D" id="3.20.20.80">
    <property type="entry name" value="Glycosidases"/>
    <property type="match status" value="1"/>
</dbReference>
<keyword evidence="9" id="KW-1185">Reference proteome</keyword>